<dbReference type="Gene3D" id="3.80.10.10">
    <property type="entry name" value="Ribonuclease Inhibitor"/>
    <property type="match status" value="1"/>
</dbReference>
<keyword evidence="3" id="KW-1185">Reference proteome</keyword>
<dbReference type="InterPro" id="IPR036047">
    <property type="entry name" value="F-box-like_dom_sf"/>
</dbReference>
<dbReference type="InterPro" id="IPR001810">
    <property type="entry name" value="F-box_dom"/>
</dbReference>
<organism evidence="2 3">
    <name type="scientific">Centaurea solstitialis</name>
    <name type="common">yellow star-thistle</name>
    <dbReference type="NCBI Taxonomy" id="347529"/>
    <lineage>
        <taxon>Eukaryota</taxon>
        <taxon>Viridiplantae</taxon>
        <taxon>Streptophyta</taxon>
        <taxon>Embryophyta</taxon>
        <taxon>Tracheophyta</taxon>
        <taxon>Spermatophyta</taxon>
        <taxon>Magnoliopsida</taxon>
        <taxon>eudicotyledons</taxon>
        <taxon>Gunneridae</taxon>
        <taxon>Pentapetalae</taxon>
        <taxon>asterids</taxon>
        <taxon>campanulids</taxon>
        <taxon>Asterales</taxon>
        <taxon>Asteraceae</taxon>
        <taxon>Carduoideae</taxon>
        <taxon>Cardueae</taxon>
        <taxon>Centaureinae</taxon>
        <taxon>Centaurea</taxon>
    </lineage>
</organism>
<feature type="domain" description="F-box" evidence="1">
    <location>
        <begin position="8"/>
        <end position="51"/>
    </location>
</feature>
<dbReference type="Proteomes" id="UP001172457">
    <property type="component" value="Chromosome 1"/>
</dbReference>
<dbReference type="PANTHER" id="PTHR38926:SF2">
    <property type="entry name" value="F-BOX_LRR-REPEAT PROTEIN 21-RELATED"/>
    <property type="match status" value="1"/>
</dbReference>
<gene>
    <name evidence="2" type="ORF">OSB04_001913</name>
</gene>
<proteinExistence type="predicted"/>
<protein>
    <recommendedName>
        <fullName evidence="1">F-box domain-containing protein</fullName>
    </recommendedName>
</protein>
<dbReference type="CDD" id="cd22164">
    <property type="entry name" value="F-box_AtSKIP19-like"/>
    <property type="match status" value="1"/>
</dbReference>
<dbReference type="EMBL" id="JARYMX010000001">
    <property type="protein sequence ID" value="KAJ9565947.1"/>
    <property type="molecule type" value="Genomic_DNA"/>
</dbReference>
<evidence type="ECO:0000313" key="2">
    <source>
        <dbReference type="EMBL" id="KAJ9565947.1"/>
    </source>
</evidence>
<dbReference type="AlphaFoldDB" id="A0AA38U9Z7"/>
<dbReference type="InterPro" id="IPR032675">
    <property type="entry name" value="LRR_dom_sf"/>
</dbReference>
<dbReference type="PANTHER" id="PTHR38926">
    <property type="entry name" value="F-BOX DOMAIN CONTAINING PROTEIN, EXPRESSED"/>
    <property type="match status" value="1"/>
</dbReference>
<name>A0AA38U9Z7_9ASTR</name>
<evidence type="ECO:0000313" key="3">
    <source>
        <dbReference type="Proteomes" id="UP001172457"/>
    </source>
</evidence>
<sequence length="303" mass="34713">MADETRNWLEMPDEIMGGMILQRLNAVEILESAQKVCMNWRRICKDPAMWKVIDMDTDFDTPYDTVKLCKQAVHRSRGELIDITLHIDETDELLDHISRCSSKLNRLCLRGCYYITGCGLINAVKMLPHLETLELYDIDCCAEDIEAIGRNCPQLKSFTMKRDFTDRGGDVHAYAIANSMPALRHLTPAGTMDNDKIRAILNGCPHLESLDLWGCVYLDLDENLEKLCRERIKDFYYVRDNIRNTAPYLQWTIMIATGHIHRSSVLNITGFLMGAFESTRIAKKKVGLLFTPVTRRAHINLKA</sequence>
<reference evidence="2" key="1">
    <citation type="submission" date="2023-03" db="EMBL/GenBank/DDBJ databases">
        <title>Chromosome-scale reference genome and RAD-based genetic map of yellow starthistle (Centaurea solstitialis) reveal putative structural variation and QTLs associated with invader traits.</title>
        <authorList>
            <person name="Reatini B."/>
            <person name="Cang F.A."/>
            <person name="Jiang Q."/>
            <person name="Mckibben M.T.W."/>
            <person name="Barker M.S."/>
            <person name="Rieseberg L.H."/>
            <person name="Dlugosch K.M."/>
        </authorList>
    </citation>
    <scope>NUCLEOTIDE SEQUENCE</scope>
    <source>
        <strain evidence="2">CAN-66</strain>
        <tissue evidence="2">Leaf</tissue>
    </source>
</reference>
<accession>A0AA38U9Z7</accession>
<dbReference type="Gene3D" id="1.20.1280.50">
    <property type="match status" value="1"/>
</dbReference>
<evidence type="ECO:0000259" key="1">
    <source>
        <dbReference type="Pfam" id="PF00646"/>
    </source>
</evidence>
<comment type="caution">
    <text evidence="2">The sequence shown here is derived from an EMBL/GenBank/DDBJ whole genome shotgun (WGS) entry which is preliminary data.</text>
</comment>
<dbReference type="SUPFAM" id="SSF81383">
    <property type="entry name" value="F-box domain"/>
    <property type="match status" value="1"/>
</dbReference>
<dbReference type="SUPFAM" id="SSF52047">
    <property type="entry name" value="RNI-like"/>
    <property type="match status" value="1"/>
</dbReference>
<dbReference type="Pfam" id="PF00646">
    <property type="entry name" value="F-box"/>
    <property type="match status" value="1"/>
</dbReference>